<comment type="caution">
    <text evidence="1">The sequence shown here is derived from an EMBL/GenBank/DDBJ whole genome shotgun (WGS) entry which is preliminary data.</text>
</comment>
<dbReference type="EMBL" id="LAZR01069673">
    <property type="protein sequence ID" value="KKK47248.1"/>
    <property type="molecule type" value="Genomic_DNA"/>
</dbReference>
<organism evidence="1">
    <name type="scientific">marine sediment metagenome</name>
    <dbReference type="NCBI Taxonomy" id="412755"/>
    <lineage>
        <taxon>unclassified sequences</taxon>
        <taxon>metagenomes</taxon>
        <taxon>ecological metagenomes</taxon>
    </lineage>
</organism>
<reference evidence="1" key="1">
    <citation type="journal article" date="2015" name="Nature">
        <title>Complex archaea that bridge the gap between prokaryotes and eukaryotes.</title>
        <authorList>
            <person name="Spang A."/>
            <person name="Saw J.H."/>
            <person name="Jorgensen S.L."/>
            <person name="Zaremba-Niedzwiedzka K."/>
            <person name="Martijn J."/>
            <person name="Lind A.E."/>
            <person name="van Eijk R."/>
            <person name="Schleper C."/>
            <person name="Guy L."/>
            <person name="Ettema T.J."/>
        </authorList>
    </citation>
    <scope>NUCLEOTIDE SEQUENCE</scope>
</reference>
<feature type="non-terminal residue" evidence="1">
    <location>
        <position position="334"/>
    </location>
</feature>
<gene>
    <name evidence="1" type="ORF">LCGC14_3157120</name>
</gene>
<protein>
    <submittedName>
        <fullName evidence="1">Uncharacterized protein</fullName>
    </submittedName>
</protein>
<accession>A0A0F8VSB0</accession>
<sequence>QTFWLNGVAVMTDEELDNDADRSSLNTYRFQVDTFAGANSAEFYIDAVGESWDTTSHSGLGYEVGYNINPYDIEPLLDEFYYSDSLTIGWETSLSVVPQLDGHNNVFNFTKGTPAVTSQIYQEEYNFGIVSGAYEFWWQSNSTTENMRFTLLGHSWNEAASISLSELGFIRARDGAGYVNVVGITADTWYHIKITFESDAGGYDGLAADTFNVYVNGTEYGPYDYGVPEPHLDYIRFYSATTETYVEHYFDGIGWTWDSDSDYDVGDNINSHGKEVITALEDEGWDIIVEPYSDIGISGGFDSHKKFLNMTDDSYYTHWSINQDFAPQTYGTVE</sequence>
<evidence type="ECO:0000313" key="1">
    <source>
        <dbReference type="EMBL" id="KKK47248.1"/>
    </source>
</evidence>
<dbReference type="AlphaFoldDB" id="A0A0F8VSB0"/>
<proteinExistence type="predicted"/>
<name>A0A0F8VSB0_9ZZZZ</name>
<feature type="non-terminal residue" evidence="1">
    <location>
        <position position="1"/>
    </location>
</feature>